<evidence type="ECO:0000313" key="7">
    <source>
        <dbReference type="Proteomes" id="UP001230504"/>
    </source>
</evidence>
<comment type="caution">
    <text evidence="6">The sequence shown here is derived from an EMBL/GenBank/DDBJ whole genome shotgun (WGS) entry which is preliminary data.</text>
</comment>
<dbReference type="Pfam" id="PF00135">
    <property type="entry name" value="COesterase"/>
    <property type="match status" value="1"/>
</dbReference>
<dbReference type="PROSITE" id="PS00941">
    <property type="entry name" value="CARBOXYLESTERASE_B_2"/>
    <property type="match status" value="1"/>
</dbReference>
<gene>
    <name evidence="6" type="ORF">LY79DRAFT_571258</name>
</gene>
<dbReference type="InterPro" id="IPR019826">
    <property type="entry name" value="Carboxylesterase_B_AS"/>
</dbReference>
<dbReference type="GO" id="GO:0016787">
    <property type="term" value="F:hydrolase activity"/>
    <property type="evidence" value="ECO:0007669"/>
    <property type="project" value="UniProtKB-KW"/>
</dbReference>
<organism evidence="6 7">
    <name type="scientific">Colletotrichum navitas</name>
    <dbReference type="NCBI Taxonomy" id="681940"/>
    <lineage>
        <taxon>Eukaryota</taxon>
        <taxon>Fungi</taxon>
        <taxon>Dikarya</taxon>
        <taxon>Ascomycota</taxon>
        <taxon>Pezizomycotina</taxon>
        <taxon>Sordariomycetes</taxon>
        <taxon>Hypocreomycetidae</taxon>
        <taxon>Glomerellales</taxon>
        <taxon>Glomerellaceae</taxon>
        <taxon>Colletotrichum</taxon>
        <taxon>Colletotrichum graminicola species complex</taxon>
    </lineage>
</organism>
<dbReference type="InterPro" id="IPR019819">
    <property type="entry name" value="Carboxylesterase_B_CS"/>
</dbReference>
<evidence type="ECO:0000256" key="3">
    <source>
        <dbReference type="RuleBase" id="RU361235"/>
    </source>
</evidence>
<reference evidence="6" key="1">
    <citation type="submission" date="2021-06" db="EMBL/GenBank/DDBJ databases">
        <title>Comparative genomics, transcriptomics and evolutionary studies reveal genomic signatures of adaptation to plant cell wall in hemibiotrophic fungi.</title>
        <authorList>
            <consortium name="DOE Joint Genome Institute"/>
            <person name="Baroncelli R."/>
            <person name="Diaz J.F."/>
            <person name="Benocci T."/>
            <person name="Peng M."/>
            <person name="Battaglia E."/>
            <person name="Haridas S."/>
            <person name="Andreopoulos W."/>
            <person name="Labutti K."/>
            <person name="Pangilinan J."/>
            <person name="Floch G.L."/>
            <person name="Makela M.R."/>
            <person name="Henrissat B."/>
            <person name="Grigoriev I.V."/>
            <person name="Crouch J.A."/>
            <person name="De Vries R.P."/>
            <person name="Sukno S.A."/>
            <person name="Thon M.R."/>
        </authorList>
    </citation>
    <scope>NUCLEOTIDE SEQUENCE</scope>
    <source>
        <strain evidence="6">CBS 125086</strain>
    </source>
</reference>
<dbReference type="RefSeq" id="XP_060407936.1">
    <property type="nucleotide sequence ID" value="XM_060559229.1"/>
</dbReference>
<feature type="compositionally biased region" description="Low complexity" evidence="4">
    <location>
        <begin position="44"/>
        <end position="55"/>
    </location>
</feature>
<evidence type="ECO:0000259" key="5">
    <source>
        <dbReference type="Pfam" id="PF00135"/>
    </source>
</evidence>
<sequence length="598" mass="65185">MYFVFHLTKARLGYDLISESIRIRYAAPPTGKLRWQLPQEPEENTSNKNNNTSDKATISATSDPPHCPWSRRSLQYPKTASEESNLATFDFFGDEDCLFLNVFAPAGAEDLPVVVWIHGGGYGLDSAANYDFSTQIATNENKYLAVVIQYRLGAFGFLSSADVVANGVANAGLHDMLLALQWVQKHICKFGGNPSKVTVAGQSAGAGATLLLATTDEAEGLFDGVIASSPYLTTQPQFDGVRPTKAYHSLADRVGCSSTNETSSRFACMQNVDSITLQNASDWVSTQGSLYGHWEWRPVIDGKLLTNIASRHLGSRPDSVKGVRLLTSNVANEGPYFTWQNITSQATFVEFLTSYYPKLTASNVTEVLALYTQKYEDFIMANSKDVNNTDPGFDTDGRNAPFATTMSNYAVGWQQVANNFYAEATFVCPSHWLADAYATKAGGRAWRYQFSASPAYHGFDVGTGSGYDVLLAPVDTPNSTVPRSLRRALQTAWGDFIVNGAPTLRDTAGPSTAFWPQWKEGGEGVASMLNANVTGGVLVENDSSFDGMVTLHITSHMPGEFDSPPLQAVFEIADGDTWEDGRGKRCSMLAELSPWMNE</sequence>
<dbReference type="Proteomes" id="UP001230504">
    <property type="component" value="Unassembled WGS sequence"/>
</dbReference>
<evidence type="ECO:0000313" key="6">
    <source>
        <dbReference type="EMBL" id="KAK1569731.1"/>
    </source>
</evidence>
<dbReference type="InterPro" id="IPR002018">
    <property type="entry name" value="CarbesteraseB"/>
</dbReference>
<dbReference type="SUPFAM" id="SSF53474">
    <property type="entry name" value="alpha/beta-Hydrolases"/>
    <property type="match status" value="1"/>
</dbReference>
<dbReference type="PANTHER" id="PTHR11559">
    <property type="entry name" value="CARBOXYLESTERASE"/>
    <property type="match status" value="1"/>
</dbReference>
<dbReference type="Gene3D" id="3.40.50.1820">
    <property type="entry name" value="alpha/beta hydrolase"/>
    <property type="match status" value="1"/>
</dbReference>
<comment type="similarity">
    <text evidence="1 3">Belongs to the type-B carboxylesterase/lipase family.</text>
</comment>
<evidence type="ECO:0000256" key="1">
    <source>
        <dbReference type="ARBA" id="ARBA00005964"/>
    </source>
</evidence>
<name>A0AAD8UY27_9PEZI</name>
<dbReference type="InterPro" id="IPR029058">
    <property type="entry name" value="AB_hydrolase_fold"/>
</dbReference>
<dbReference type="EC" id="3.1.1.-" evidence="3"/>
<dbReference type="InterPro" id="IPR050309">
    <property type="entry name" value="Type-B_Carboxylest/Lipase"/>
</dbReference>
<feature type="region of interest" description="Disordered" evidence="4">
    <location>
        <begin position="34"/>
        <end position="72"/>
    </location>
</feature>
<dbReference type="EMBL" id="JAHLJV010000124">
    <property type="protein sequence ID" value="KAK1569731.1"/>
    <property type="molecule type" value="Genomic_DNA"/>
</dbReference>
<evidence type="ECO:0000256" key="2">
    <source>
        <dbReference type="ARBA" id="ARBA00022801"/>
    </source>
</evidence>
<evidence type="ECO:0000256" key="4">
    <source>
        <dbReference type="SAM" id="MobiDB-lite"/>
    </source>
</evidence>
<dbReference type="PROSITE" id="PS00122">
    <property type="entry name" value="CARBOXYLESTERASE_B_1"/>
    <property type="match status" value="1"/>
</dbReference>
<proteinExistence type="inferred from homology"/>
<dbReference type="GeneID" id="85443469"/>
<keyword evidence="7" id="KW-1185">Reference proteome</keyword>
<keyword evidence="2 3" id="KW-0378">Hydrolase</keyword>
<accession>A0AAD8UY27</accession>
<feature type="domain" description="Carboxylesterase type B" evidence="5">
    <location>
        <begin position="23"/>
        <end position="520"/>
    </location>
</feature>
<dbReference type="AlphaFoldDB" id="A0AAD8UY27"/>
<protein>
    <recommendedName>
        <fullName evidence="3">Carboxylic ester hydrolase</fullName>
        <ecNumber evidence="3">3.1.1.-</ecNumber>
    </recommendedName>
</protein>